<dbReference type="Gene3D" id="3.30.70.1950">
    <property type="match status" value="1"/>
</dbReference>
<organism evidence="3 4">
    <name type="scientific">Savagea serpentis</name>
    <dbReference type="NCBI Taxonomy" id="2785297"/>
    <lineage>
        <taxon>Bacteria</taxon>
        <taxon>Bacillati</taxon>
        <taxon>Bacillota</taxon>
        <taxon>Bacilli</taxon>
        <taxon>Bacillales</taxon>
        <taxon>Caryophanaceae</taxon>
        <taxon>Savagea</taxon>
    </lineage>
</organism>
<dbReference type="InterPro" id="IPR008681">
    <property type="entry name" value="Neg-reg_MecA"/>
</dbReference>
<dbReference type="InterPro" id="IPR038471">
    <property type="entry name" value="MecA_C_sf"/>
</dbReference>
<reference evidence="3" key="1">
    <citation type="submission" date="2020-11" db="EMBL/GenBank/DDBJ databases">
        <title>Multidrug resistant novel bacterium Savagea serpentis sp. nov., isolated from the scats of a vine snake (Ahaetulla nasuta).</title>
        <authorList>
            <person name="Venkata Ramana V."/>
            <person name="Vikas Patil S."/>
            <person name="Yogita Lugani V."/>
        </authorList>
    </citation>
    <scope>NUCLEOTIDE SEQUENCE</scope>
    <source>
        <strain evidence="3">SN6</strain>
    </source>
</reference>
<dbReference type="GO" id="GO:0030674">
    <property type="term" value="F:protein-macromolecule adaptor activity"/>
    <property type="evidence" value="ECO:0007669"/>
    <property type="project" value="UniProtKB-UniRule"/>
</dbReference>
<dbReference type="NCBIfam" id="NF002644">
    <property type="entry name" value="PRK02315.1-5"/>
    <property type="match status" value="1"/>
</dbReference>
<dbReference type="RefSeq" id="WP_194563507.1">
    <property type="nucleotide sequence ID" value="NZ_JADKPV010000007.1"/>
</dbReference>
<dbReference type="PANTHER" id="PTHR39161:SF2">
    <property type="entry name" value="ADAPTER PROTEIN MECA 2"/>
    <property type="match status" value="1"/>
</dbReference>
<accession>A0A8J7G8B8</accession>
<dbReference type="AlphaFoldDB" id="A0A8J7G8B8"/>
<dbReference type="Proteomes" id="UP000622653">
    <property type="component" value="Unassembled WGS sequence"/>
</dbReference>
<comment type="similarity">
    <text evidence="1 2">Belongs to the MecA family.</text>
</comment>
<keyword evidence="4" id="KW-1185">Reference proteome</keyword>
<evidence type="ECO:0000313" key="3">
    <source>
        <dbReference type="EMBL" id="MBF4502021.1"/>
    </source>
</evidence>
<dbReference type="Pfam" id="PF05389">
    <property type="entry name" value="MecA"/>
    <property type="match status" value="1"/>
</dbReference>
<dbReference type="HAMAP" id="MF_01124">
    <property type="entry name" value="MecA"/>
    <property type="match status" value="1"/>
</dbReference>
<dbReference type="PIRSF" id="PIRSF029008">
    <property type="entry name" value="MecA"/>
    <property type="match status" value="1"/>
</dbReference>
<evidence type="ECO:0000256" key="1">
    <source>
        <dbReference type="ARBA" id="ARBA00005397"/>
    </source>
</evidence>
<proteinExistence type="inferred from homology"/>
<comment type="subunit">
    <text evidence="2">Homodimer.</text>
</comment>
<dbReference type="PANTHER" id="PTHR39161">
    <property type="entry name" value="ADAPTER PROTEIN MECA"/>
    <property type="match status" value="1"/>
</dbReference>
<evidence type="ECO:0000256" key="2">
    <source>
        <dbReference type="HAMAP-Rule" id="MF_01124"/>
    </source>
</evidence>
<comment type="function">
    <text evidence="2">Enables the recognition and targeting of unfolded and aggregated proteins to the ClpC protease or to other proteins involved in proteolysis.</text>
</comment>
<sequence length="225" mass="26676">MDIERINEHTLKFYLSYEDIEERGYSKDDVWYNREKSEELFWNMMDEVNDNTEFEVDGPLWIQVHAMKSGIEVIVTRAQKQDDEWESPFDDEDGSEEHFDAEISAKDLSSLSDLFHDKLFGSEETEETVVQAEGRMYRFKDIEDVIQLASKIIDYEAYLHAVLYSYDSSYYIYVNPTLLDNVTEDIYSILSEHGTRVKETKYMMDEYGTIVSDREPFTTLLHYFK</sequence>
<gene>
    <name evidence="2 3" type="primary">mecA</name>
    <name evidence="3" type="ORF">IRY55_11700</name>
</gene>
<comment type="domain">
    <text evidence="2">The N-terminal domain probably binds unfolded/aggregated proteins; the C-terminal domain interacts with ClpC.</text>
</comment>
<evidence type="ECO:0000313" key="4">
    <source>
        <dbReference type="Proteomes" id="UP000622653"/>
    </source>
</evidence>
<protein>
    <recommendedName>
        <fullName evidence="2">Adapter protein MecA</fullName>
    </recommendedName>
</protein>
<comment type="caution">
    <text evidence="3">The sequence shown here is derived from an EMBL/GenBank/DDBJ whole genome shotgun (WGS) entry which is preliminary data.</text>
</comment>
<name>A0A8J7G8B8_9BACL</name>
<dbReference type="EMBL" id="JADKPV010000007">
    <property type="protein sequence ID" value="MBF4502021.1"/>
    <property type="molecule type" value="Genomic_DNA"/>
</dbReference>